<proteinExistence type="predicted"/>
<dbReference type="EMBL" id="NIBG01000010">
    <property type="protein sequence ID" value="PAB58929.1"/>
    <property type="molecule type" value="Genomic_DNA"/>
</dbReference>
<evidence type="ECO:0000313" key="2">
    <source>
        <dbReference type="Proteomes" id="UP000216024"/>
    </source>
</evidence>
<dbReference type="RefSeq" id="WP_095133995.1">
    <property type="nucleotide sequence ID" value="NZ_NIBG01000010.1"/>
</dbReference>
<dbReference type="InterPro" id="IPR022477">
    <property type="entry name" value="Spore_YqfC"/>
</dbReference>
<name>A0A267MH90_9FIRM</name>
<dbReference type="InterPro" id="IPR022476">
    <property type="entry name" value="Spore_YabP/YqfC"/>
</dbReference>
<gene>
    <name evidence="1" type="primary">yqfC</name>
    <name evidence="1" type="ORF">CCE28_12150</name>
</gene>
<dbReference type="OrthoDB" id="2989236at2"/>
<protein>
    <submittedName>
        <fullName evidence="1">Sporulation protein YqfC</fullName>
    </submittedName>
</protein>
<sequence length="92" mass="10742">MKNKNMEIRESLAELLELPKDIILDLPRITMLGNLQLYIENHKGIIEYTKVRIRIKLREGALRVIGKDLTIKNIMEEEIVVCGELHSIEFIK</sequence>
<reference evidence="1 2" key="1">
    <citation type="submission" date="2017-06" db="EMBL/GenBank/DDBJ databases">
        <title>Draft genome sequence of anaerobic fermentative bacterium Anaeromicrobium sediminis DY2726D isolated from West Pacific Ocean sediments.</title>
        <authorList>
            <person name="Zeng X."/>
        </authorList>
    </citation>
    <scope>NUCLEOTIDE SEQUENCE [LARGE SCALE GENOMIC DNA]</scope>
    <source>
        <strain evidence="1 2">DY2726D</strain>
    </source>
</reference>
<dbReference type="AlphaFoldDB" id="A0A267MH90"/>
<organism evidence="1 2">
    <name type="scientific">Anaeromicrobium sediminis</name>
    <dbReference type="NCBI Taxonomy" id="1478221"/>
    <lineage>
        <taxon>Bacteria</taxon>
        <taxon>Bacillati</taxon>
        <taxon>Bacillota</taxon>
        <taxon>Clostridia</taxon>
        <taxon>Peptostreptococcales</taxon>
        <taxon>Thermotaleaceae</taxon>
        <taxon>Anaeromicrobium</taxon>
    </lineage>
</organism>
<comment type="caution">
    <text evidence="1">The sequence shown here is derived from an EMBL/GenBank/DDBJ whole genome shotgun (WGS) entry which is preliminary data.</text>
</comment>
<dbReference type="Proteomes" id="UP000216024">
    <property type="component" value="Unassembled WGS sequence"/>
</dbReference>
<evidence type="ECO:0000313" key="1">
    <source>
        <dbReference type="EMBL" id="PAB58929.1"/>
    </source>
</evidence>
<accession>A0A267MH90</accession>
<dbReference type="NCBIfam" id="TIGR02856">
    <property type="entry name" value="spore_yqfC"/>
    <property type="match status" value="1"/>
</dbReference>
<dbReference type="Pfam" id="PF07873">
    <property type="entry name" value="YabP"/>
    <property type="match status" value="1"/>
</dbReference>
<keyword evidence="2" id="KW-1185">Reference proteome</keyword>